<dbReference type="PANTHER" id="PTHR35910:SF6">
    <property type="entry name" value="2EXR DOMAIN-CONTAINING PROTEIN"/>
    <property type="match status" value="1"/>
</dbReference>
<evidence type="ECO:0000313" key="2">
    <source>
        <dbReference type="EMBL" id="KAH7313334.1"/>
    </source>
</evidence>
<dbReference type="Pfam" id="PF20150">
    <property type="entry name" value="2EXR"/>
    <property type="match status" value="1"/>
</dbReference>
<dbReference type="PANTHER" id="PTHR35910">
    <property type="entry name" value="2EXR DOMAIN-CONTAINING PROTEIN"/>
    <property type="match status" value="1"/>
</dbReference>
<dbReference type="OrthoDB" id="3557569at2759"/>
<evidence type="ECO:0000313" key="3">
    <source>
        <dbReference type="Proteomes" id="UP000813444"/>
    </source>
</evidence>
<dbReference type="InterPro" id="IPR045518">
    <property type="entry name" value="2EXR"/>
</dbReference>
<dbReference type="EMBL" id="JAGPNK010000009">
    <property type="protein sequence ID" value="KAH7313334.1"/>
    <property type="molecule type" value="Genomic_DNA"/>
</dbReference>
<evidence type="ECO:0000259" key="1">
    <source>
        <dbReference type="Pfam" id="PF20150"/>
    </source>
</evidence>
<dbReference type="Proteomes" id="UP000813444">
    <property type="component" value="Unassembled WGS sequence"/>
</dbReference>
<reference evidence="2" key="1">
    <citation type="journal article" date="2021" name="Nat. Commun.">
        <title>Genetic determinants of endophytism in the Arabidopsis root mycobiome.</title>
        <authorList>
            <person name="Mesny F."/>
            <person name="Miyauchi S."/>
            <person name="Thiergart T."/>
            <person name="Pickel B."/>
            <person name="Atanasova L."/>
            <person name="Karlsson M."/>
            <person name="Huettel B."/>
            <person name="Barry K.W."/>
            <person name="Haridas S."/>
            <person name="Chen C."/>
            <person name="Bauer D."/>
            <person name="Andreopoulos W."/>
            <person name="Pangilinan J."/>
            <person name="LaButti K."/>
            <person name="Riley R."/>
            <person name="Lipzen A."/>
            <person name="Clum A."/>
            <person name="Drula E."/>
            <person name="Henrissat B."/>
            <person name="Kohler A."/>
            <person name="Grigoriev I.V."/>
            <person name="Martin F.M."/>
            <person name="Hacquard S."/>
        </authorList>
    </citation>
    <scope>NUCLEOTIDE SEQUENCE</scope>
    <source>
        <strain evidence="2">MPI-CAGE-CH-0235</strain>
    </source>
</reference>
<feature type="domain" description="2EXR" evidence="1">
    <location>
        <begin position="6"/>
        <end position="98"/>
    </location>
</feature>
<sequence>MYLLQHLFSKLPTELRLRIWSFNLPKTRLVPITCGASPSDCEPPSSRFLLSGCLSNAPIPANLHACAESRAEALKHFDLFFGFARGPGKVFFNPFADVPYFGPRDGFMAADSQFHTFMTMSDPDDLACVRSVAISDALFWIGPEYHSMTAGSMTAAVLRQMCLRLPNLEDIIFVPRDQDLELCKFETVERMAYQIQTSMATVCAQYPSWRPPAWRILPLSALSQEQP</sequence>
<organism evidence="2 3">
    <name type="scientific">Stachybotrys elegans</name>
    <dbReference type="NCBI Taxonomy" id="80388"/>
    <lineage>
        <taxon>Eukaryota</taxon>
        <taxon>Fungi</taxon>
        <taxon>Dikarya</taxon>
        <taxon>Ascomycota</taxon>
        <taxon>Pezizomycotina</taxon>
        <taxon>Sordariomycetes</taxon>
        <taxon>Hypocreomycetidae</taxon>
        <taxon>Hypocreales</taxon>
        <taxon>Stachybotryaceae</taxon>
        <taxon>Stachybotrys</taxon>
    </lineage>
</organism>
<name>A0A8K0SN98_9HYPO</name>
<accession>A0A8K0SN98</accession>
<dbReference type="AlphaFoldDB" id="A0A8K0SN98"/>
<comment type="caution">
    <text evidence="2">The sequence shown here is derived from an EMBL/GenBank/DDBJ whole genome shotgun (WGS) entry which is preliminary data.</text>
</comment>
<protein>
    <recommendedName>
        <fullName evidence="1">2EXR domain-containing protein</fullName>
    </recommendedName>
</protein>
<keyword evidence="3" id="KW-1185">Reference proteome</keyword>
<proteinExistence type="predicted"/>
<gene>
    <name evidence="2" type="ORF">B0I35DRAFT_270663</name>
</gene>